<comment type="caution">
    <text evidence="1">The sequence shown here is derived from an EMBL/GenBank/DDBJ whole genome shotgun (WGS) entry which is preliminary data.</text>
</comment>
<evidence type="ECO:0000313" key="2">
    <source>
        <dbReference type="Proteomes" id="UP000775547"/>
    </source>
</evidence>
<reference evidence="1" key="1">
    <citation type="submission" date="2020-07" db="EMBL/GenBank/DDBJ databases">
        <authorList>
            <person name="Nieuwenhuis M."/>
            <person name="Van De Peppel L.J.J."/>
        </authorList>
    </citation>
    <scope>NUCLEOTIDE SEQUENCE</scope>
    <source>
        <strain evidence="1">AP01</strain>
        <tissue evidence="1">Mycelium</tissue>
    </source>
</reference>
<dbReference type="EMBL" id="JABCKV010000117">
    <property type="protein sequence ID" value="KAG5643366.1"/>
    <property type="molecule type" value="Genomic_DNA"/>
</dbReference>
<protein>
    <submittedName>
        <fullName evidence="1">Uncharacterized protein</fullName>
    </submittedName>
</protein>
<sequence length="360" mass="39909">MLPRKLLPRRALPRVGCATPRHFRAAGLLPQRSIRTLNQDLLEPLDFVDLSDKRQPILYVQSDAAGPLNYVKNVHVHVPFPSNARGFLYLHRPPSLSPLAAQIRLRLTPEPNPNLFSTGADLLRGTGPIPWSINLPQILTAEKYAPFKAQIASDGLIDASLLDSLKLAWKSWTKSSPDTQTIFTLTQPFEMNLADTSTSIRILTAHAQGRIILQHLFQDGRDFSDKHPYRGALPHPVASCEPSNQQPAGRILAHFEISPLPKHARPASCLPILVLRVLKILTPIEYAPGYDMHLPMPLEGGLLSKKLRGRSVTSPPVPIIFNVEKMKDSKQLKDLGLLIQSGHRRRDSSLHALSLLGGTQ</sequence>
<gene>
    <name evidence="1" type="ORF">DXG03_001014</name>
</gene>
<dbReference type="AlphaFoldDB" id="A0A9P7KD13"/>
<name>A0A9P7KD13_9AGAR</name>
<dbReference type="OrthoDB" id="2961574at2759"/>
<proteinExistence type="predicted"/>
<organism evidence="1 2">
    <name type="scientific">Asterophora parasitica</name>
    <dbReference type="NCBI Taxonomy" id="117018"/>
    <lineage>
        <taxon>Eukaryota</taxon>
        <taxon>Fungi</taxon>
        <taxon>Dikarya</taxon>
        <taxon>Basidiomycota</taxon>
        <taxon>Agaricomycotina</taxon>
        <taxon>Agaricomycetes</taxon>
        <taxon>Agaricomycetidae</taxon>
        <taxon>Agaricales</taxon>
        <taxon>Tricholomatineae</taxon>
        <taxon>Lyophyllaceae</taxon>
        <taxon>Asterophora</taxon>
    </lineage>
</organism>
<accession>A0A9P7KD13</accession>
<keyword evidence="2" id="KW-1185">Reference proteome</keyword>
<evidence type="ECO:0000313" key="1">
    <source>
        <dbReference type="EMBL" id="KAG5643366.1"/>
    </source>
</evidence>
<dbReference type="Proteomes" id="UP000775547">
    <property type="component" value="Unassembled WGS sequence"/>
</dbReference>
<reference evidence="1" key="2">
    <citation type="submission" date="2021-10" db="EMBL/GenBank/DDBJ databases">
        <title>Phylogenomics reveals ancestral predisposition of the termite-cultivated fungus Termitomyces towards a domesticated lifestyle.</title>
        <authorList>
            <person name="Auxier B."/>
            <person name="Grum-Grzhimaylo A."/>
            <person name="Cardenas M.E."/>
            <person name="Lodge J.D."/>
            <person name="Laessoe T."/>
            <person name="Pedersen O."/>
            <person name="Smith M.E."/>
            <person name="Kuyper T.W."/>
            <person name="Franco-Molano E.A."/>
            <person name="Baroni T.J."/>
            <person name="Aanen D.K."/>
        </authorList>
    </citation>
    <scope>NUCLEOTIDE SEQUENCE</scope>
    <source>
        <strain evidence="1">AP01</strain>
        <tissue evidence="1">Mycelium</tissue>
    </source>
</reference>